<organism evidence="2 3">
    <name type="scientific">Candidatus Seongchinamella marina</name>
    <dbReference type="NCBI Taxonomy" id="2518990"/>
    <lineage>
        <taxon>Bacteria</taxon>
        <taxon>Pseudomonadati</taxon>
        <taxon>Pseudomonadota</taxon>
        <taxon>Gammaproteobacteria</taxon>
        <taxon>Cellvibrionales</taxon>
        <taxon>Halieaceae</taxon>
        <taxon>Seongchinamella</taxon>
    </lineage>
</organism>
<reference evidence="2" key="1">
    <citation type="submission" date="2019-02" db="EMBL/GenBank/DDBJ databases">
        <authorList>
            <person name="Li S.-H."/>
        </authorList>
    </citation>
    <scope>NUCLEOTIDE SEQUENCE</scope>
    <source>
        <strain evidence="2">IMCC8485</strain>
    </source>
</reference>
<dbReference type="SUPFAM" id="SSF55486">
    <property type="entry name" value="Metalloproteases ('zincins'), catalytic domain"/>
    <property type="match status" value="1"/>
</dbReference>
<comment type="similarity">
    <text evidence="1">Belongs to the peptidase M32 family.</text>
</comment>
<keyword evidence="1" id="KW-0482">Metalloprotease</keyword>
<dbReference type="Proteomes" id="UP001143307">
    <property type="component" value="Unassembled WGS sequence"/>
</dbReference>
<dbReference type="PIRSF" id="PIRSF006615">
    <property type="entry name" value="Zn_crbxpep_Taq"/>
    <property type="match status" value="1"/>
</dbReference>
<dbReference type="InterPro" id="IPR001333">
    <property type="entry name" value="Peptidase_M32_Taq"/>
</dbReference>
<dbReference type="Gene3D" id="1.10.1370.30">
    <property type="match status" value="1"/>
</dbReference>
<dbReference type="PANTHER" id="PTHR34217">
    <property type="entry name" value="METAL-DEPENDENT CARBOXYPEPTIDASE"/>
    <property type="match status" value="1"/>
</dbReference>
<keyword evidence="1" id="KW-0479">Metal-binding</keyword>
<comment type="caution">
    <text evidence="2">The sequence shown here is derived from an EMBL/GenBank/DDBJ whole genome shotgun (WGS) entry which is preliminary data.</text>
</comment>
<keyword evidence="1" id="KW-0378">Hydrolase</keyword>
<dbReference type="EC" id="3.4.17.19" evidence="1"/>
<name>A0ABT3SVW2_9GAMM</name>
<dbReference type="Pfam" id="PF02074">
    <property type="entry name" value="Peptidase_M32"/>
    <property type="match status" value="1"/>
</dbReference>
<keyword evidence="3" id="KW-1185">Reference proteome</keyword>
<comment type="function">
    <text evidence="1">Broad specificity carboxypetidase that releases amino acids sequentially from the C-terminus, including neutral, aromatic, polar and basic residues.</text>
</comment>
<dbReference type="PANTHER" id="PTHR34217:SF1">
    <property type="entry name" value="CARBOXYPEPTIDASE 1"/>
    <property type="match status" value="1"/>
</dbReference>
<accession>A0ABT3SVW2</accession>
<protein>
    <recommendedName>
        <fullName evidence="1">Metal-dependent carboxypeptidase</fullName>
        <ecNumber evidence="1">3.4.17.19</ecNumber>
    </recommendedName>
</protein>
<comment type="catalytic activity">
    <reaction evidence="1">
        <text>Release of a C-terminal amino acid with broad specificity, except for -Pro.</text>
        <dbReference type="EC" id="3.4.17.19"/>
    </reaction>
</comment>
<keyword evidence="1 2" id="KW-0121">Carboxypeptidase</keyword>
<dbReference type="EMBL" id="SHNP01000003">
    <property type="protein sequence ID" value="MCX2974136.1"/>
    <property type="molecule type" value="Genomic_DNA"/>
</dbReference>
<gene>
    <name evidence="2" type="ORF">EYC87_11140</name>
</gene>
<dbReference type="GO" id="GO:0004180">
    <property type="term" value="F:carboxypeptidase activity"/>
    <property type="evidence" value="ECO:0007669"/>
    <property type="project" value="UniProtKB-KW"/>
</dbReference>
<sequence>MTAYQSLEAIRKRVAALGNAMGILHWDMETMMPDGVAPARAEVLAEMSLMVHELETGEQLPDLLAEAEEQAEQLNPWQRANLREIRQLYLHANATPTDLVEKIVMARSESTMAWREARPKNDFKSLAPKLDALFSLQREVATIKSEAMGVSPYEALLDEYDPGRREPQVDAIFADLEAFLPDFVQQALEKQSAGPDILMPRGPFPVTHQAQLSKEVMQILDFPFDHGRLDTAAHPFSGGAEGDLRITTRYEEDDFTKSLMAVIHETGHALYENGRPHDWRGQPVGDSRGMTLHESQSLLLEMQAARSEEFIRFIGPVAQKILKGEGPAWDIDNLLRVYRKVEPGLIRVYADEVTYPLHVIMRYKLEKAIIADDIPIAELPIAWNDMMEQYLGIRPSDDKDGVMQDVHWPEGILGYFPTYSLGAMAAAQIFATAKTAEPGILPGLAQGDFKPLYGWLDKNIRSQGCLYTPDELIEKATGAPLGTEAYKQAIYARYMG</sequence>
<evidence type="ECO:0000313" key="3">
    <source>
        <dbReference type="Proteomes" id="UP001143307"/>
    </source>
</evidence>
<dbReference type="PRINTS" id="PR00998">
    <property type="entry name" value="CRBOXYPTASET"/>
</dbReference>
<proteinExistence type="inferred from homology"/>
<evidence type="ECO:0000256" key="1">
    <source>
        <dbReference type="PIRNR" id="PIRNR006615"/>
    </source>
</evidence>
<keyword evidence="1" id="KW-0645">Protease</keyword>
<dbReference type="RefSeq" id="WP_279252940.1">
    <property type="nucleotide sequence ID" value="NZ_SHNP01000003.1"/>
</dbReference>
<dbReference type="PROSITE" id="PS52034">
    <property type="entry name" value="PEPTIDASE_M32"/>
    <property type="match status" value="1"/>
</dbReference>
<evidence type="ECO:0000313" key="2">
    <source>
        <dbReference type="EMBL" id="MCX2974136.1"/>
    </source>
</evidence>
<dbReference type="CDD" id="cd06460">
    <property type="entry name" value="M32_Taq"/>
    <property type="match status" value="1"/>
</dbReference>